<dbReference type="Proteomes" id="UP000664317">
    <property type="component" value="Unassembled WGS sequence"/>
</dbReference>
<organism evidence="17 18">
    <name type="scientific">Algoriphagus oliviformis</name>
    <dbReference type="NCBI Taxonomy" id="2811231"/>
    <lineage>
        <taxon>Bacteria</taxon>
        <taxon>Pseudomonadati</taxon>
        <taxon>Bacteroidota</taxon>
        <taxon>Cytophagia</taxon>
        <taxon>Cytophagales</taxon>
        <taxon>Cyclobacteriaceae</taxon>
        <taxon>Algoriphagus</taxon>
    </lineage>
</organism>
<comment type="similarity">
    <text evidence="4 15">Belongs to the purine/pyrimidine phosphoribosyltransferase family.</text>
</comment>
<dbReference type="CDD" id="cd06223">
    <property type="entry name" value="PRTases_typeI"/>
    <property type="match status" value="1"/>
</dbReference>
<comment type="pathway">
    <text evidence="3 15">Purine metabolism; IMP biosynthesis via salvage pathway; IMP from hypoxanthine: step 1/1.</text>
</comment>
<dbReference type="PANTHER" id="PTHR43340:SF1">
    <property type="entry name" value="HYPOXANTHINE PHOSPHORIBOSYLTRANSFERASE"/>
    <property type="match status" value="1"/>
</dbReference>
<dbReference type="NCBIfam" id="TIGR01203">
    <property type="entry name" value="HGPRTase"/>
    <property type="match status" value="1"/>
</dbReference>
<protein>
    <recommendedName>
        <fullName evidence="5 15">Hypoxanthine phosphoribosyltransferase</fullName>
        <ecNumber evidence="5 15">2.4.2.8</ecNumber>
    </recommendedName>
</protein>
<evidence type="ECO:0000256" key="1">
    <source>
        <dbReference type="ARBA" id="ARBA00001946"/>
    </source>
</evidence>
<dbReference type="GO" id="GO:0016757">
    <property type="term" value="F:glycosyltransferase activity"/>
    <property type="evidence" value="ECO:0007669"/>
    <property type="project" value="UniProtKB-KW"/>
</dbReference>
<keyword evidence="7 15" id="KW-0328">Glycosyltransferase</keyword>
<keyword evidence="10 15" id="KW-0660">Purine salvage</keyword>
<keyword evidence="9 15" id="KW-0479">Metal-binding</keyword>
<comment type="catalytic activity">
    <reaction evidence="14">
        <text>IMP + diphosphate = hypoxanthine + 5-phospho-alpha-D-ribose 1-diphosphate</text>
        <dbReference type="Rhea" id="RHEA:17973"/>
        <dbReference type="ChEBI" id="CHEBI:17368"/>
        <dbReference type="ChEBI" id="CHEBI:33019"/>
        <dbReference type="ChEBI" id="CHEBI:58017"/>
        <dbReference type="ChEBI" id="CHEBI:58053"/>
        <dbReference type="EC" id="2.4.2.8"/>
    </reaction>
    <physiologicalReaction direction="right-to-left" evidence="14">
        <dbReference type="Rhea" id="RHEA:17975"/>
    </physiologicalReaction>
</comment>
<dbReference type="PANTHER" id="PTHR43340">
    <property type="entry name" value="HYPOXANTHINE-GUANINE PHOSPHORIBOSYLTRANSFERASE"/>
    <property type="match status" value="1"/>
</dbReference>
<dbReference type="EMBL" id="JAFKCT010000011">
    <property type="protein sequence ID" value="MBN7813262.1"/>
    <property type="molecule type" value="Genomic_DNA"/>
</dbReference>
<evidence type="ECO:0000256" key="11">
    <source>
        <dbReference type="ARBA" id="ARBA00022741"/>
    </source>
</evidence>
<evidence type="ECO:0000256" key="6">
    <source>
        <dbReference type="ARBA" id="ARBA00022490"/>
    </source>
</evidence>
<dbReference type="SUPFAM" id="SSF53271">
    <property type="entry name" value="PRTase-like"/>
    <property type="match status" value="1"/>
</dbReference>
<evidence type="ECO:0000313" key="18">
    <source>
        <dbReference type="Proteomes" id="UP000664317"/>
    </source>
</evidence>
<evidence type="ECO:0000256" key="3">
    <source>
        <dbReference type="ARBA" id="ARBA00004669"/>
    </source>
</evidence>
<sequence length="179" mass="19979">MKKVVVKDLSFEILIPGEEIKARLAEIGREVSARFEGEELVLLGVLNGSFIVLADLAREIDLPLSVEFLRISSYTGTSTTGEVKSLLGLTGELEDKHVLIVEDIVDTGISMKYLLSELSKHKPKSLQIATLLFKKEAFRFNYALDYVGFEIPNKFVVGYGLDYDGFGRNLPDLYQLSKT</sequence>
<keyword evidence="6 15" id="KW-0963">Cytoplasm</keyword>
<name>A0ABS3C821_9BACT</name>
<evidence type="ECO:0000256" key="13">
    <source>
        <dbReference type="ARBA" id="ARBA00048811"/>
    </source>
</evidence>
<dbReference type="InterPro" id="IPR029057">
    <property type="entry name" value="PRTase-like"/>
</dbReference>
<gene>
    <name evidence="17" type="primary">hpt</name>
    <name evidence="17" type="ORF">J0A68_20075</name>
</gene>
<keyword evidence="8 15" id="KW-0808">Transferase</keyword>
<evidence type="ECO:0000256" key="5">
    <source>
        <dbReference type="ARBA" id="ARBA00011895"/>
    </source>
</evidence>
<keyword evidence="11 15" id="KW-0547">Nucleotide-binding</keyword>
<keyword evidence="18" id="KW-1185">Reference proteome</keyword>
<evidence type="ECO:0000259" key="16">
    <source>
        <dbReference type="Pfam" id="PF00156"/>
    </source>
</evidence>
<dbReference type="InterPro" id="IPR000836">
    <property type="entry name" value="PRTase_dom"/>
</dbReference>
<comment type="subcellular location">
    <subcellularLocation>
        <location evidence="2 15">Cytoplasm</location>
    </subcellularLocation>
</comment>
<dbReference type="InterPro" id="IPR005904">
    <property type="entry name" value="Hxn_phspho_trans"/>
</dbReference>
<dbReference type="Gene3D" id="3.40.50.2020">
    <property type="match status" value="1"/>
</dbReference>
<evidence type="ECO:0000256" key="15">
    <source>
        <dbReference type="RuleBase" id="RU364099"/>
    </source>
</evidence>
<comment type="catalytic activity">
    <reaction evidence="13">
        <text>GMP + diphosphate = guanine + 5-phospho-alpha-D-ribose 1-diphosphate</text>
        <dbReference type="Rhea" id="RHEA:25424"/>
        <dbReference type="ChEBI" id="CHEBI:16235"/>
        <dbReference type="ChEBI" id="CHEBI:33019"/>
        <dbReference type="ChEBI" id="CHEBI:58017"/>
        <dbReference type="ChEBI" id="CHEBI:58115"/>
        <dbReference type="EC" id="2.4.2.8"/>
    </reaction>
    <physiologicalReaction direction="right-to-left" evidence="13">
        <dbReference type="Rhea" id="RHEA:25426"/>
    </physiologicalReaction>
</comment>
<evidence type="ECO:0000256" key="7">
    <source>
        <dbReference type="ARBA" id="ARBA00022676"/>
    </source>
</evidence>
<accession>A0ABS3C821</accession>
<evidence type="ECO:0000256" key="14">
    <source>
        <dbReference type="ARBA" id="ARBA00049402"/>
    </source>
</evidence>
<feature type="domain" description="Phosphoribosyltransferase" evidence="16">
    <location>
        <begin position="19"/>
        <end position="163"/>
    </location>
</feature>
<evidence type="ECO:0000256" key="9">
    <source>
        <dbReference type="ARBA" id="ARBA00022723"/>
    </source>
</evidence>
<evidence type="ECO:0000256" key="2">
    <source>
        <dbReference type="ARBA" id="ARBA00004496"/>
    </source>
</evidence>
<comment type="cofactor">
    <cofactor evidence="1 15">
        <name>Mg(2+)</name>
        <dbReference type="ChEBI" id="CHEBI:18420"/>
    </cofactor>
</comment>
<evidence type="ECO:0000256" key="8">
    <source>
        <dbReference type="ARBA" id="ARBA00022679"/>
    </source>
</evidence>
<dbReference type="RefSeq" id="WP_206580037.1">
    <property type="nucleotide sequence ID" value="NZ_JAFKCT010000011.1"/>
</dbReference>
<evidence type="ECO:0000256" key="4">
    <source>
        <dbReference type="ARBA" id="ARBA00008391"/>
    </source>
</evidence>
<dbReference type="Pfam" id="PF00156">
    <property type="entry name" value="Pribosyltran"/>
    <property type="match status" value="1"/>
</dbReference>
<dbReference type="EC" id="2.4.2.8" evidence="5 15"/>
<reference evidence="17 18" key="1">
    <citation type="submission" date="2021-03" db="EMBL/GenBank/DDBJ databases">
        <title>novel species isolated from a fishpond in China.</title>
        <authorList>
            <person name="Lu H."/>
            <person name="Cai Z."/>
        </authorList>
    </citation>
    <scope>NUCLEOTIDE SEQUENCE [LARGE SCALE GENOMIC DNA]</scope>
    <source>
        <strain evidence="17 18">H41</strain>
    </source>
</reference>
<evidence type="ECO:0000256" key="12">
    <source>
        <dbReference type="ARBA" id="ARBA00022842"/>
    </source>
</evidence>
<evidence type="ECO:0000256" key="10">
    <source>
        <dbReference type="ARBA" id="ARBA00022726"/>
    </source>
</evidence>
<comment type="caution">
    <text evidence="17">The sequence shown here is derived from an EMBL/GenBank/DDBJ whole genome shotgun (WGS) entry which is preliminary data.</text>
</comment>
<proteinExistence type="inferred from homology"/>
<evidence type="ECO:0000313" key="17">
    <source>
        <dbReference type="EMBL" id="MBN7813262.1"/>
    </source>
</evidence>
<keyword evidence="12 15" id="KW-0460">Magnesium</keyword>
<dbReference type="InterPro" id="IPR050408">
    <property type="entry name" value="HGPRT"/>
</dbReference>